<name>A0A251ZZN7_9PROT</name>
<dbReference type="EMBL" id="JOMO01000038">
    <property type="protein sequence ID" value="OUI80201.1"/>
    <property type="molecule type" value="Genomic_DNA"/>
</dbReference>
<reference evidence="2 3" key="1">
    <citation type="submission" date="2014-06" db="EMBL/GenBank/DDBJ databases">
        <authorList>
            <person name="Ju J."/>
            <person name="Zhang J."/>
        </authorList>
    </citation>
    <scope>NUCLEOTIDE SEQUENCE [LARGE SCALE GENOMIC DNA]</scope>
    <source>
        <strain evidence="2">DmW_045</strain>
    </source>
</reference>
<feature type="domain" description="NIF system FeS cluster assembly NifU N-terminal" evidence="1">
    <location>
        <begin position="11"/>
        <end position="95"/>
    </location>
</feature>
<dbReference type="RefSeq" id="WP_179193595.1">
    <property type="nucleotide sequence ID" value="NZ_JOMO01000038.1"/>
</dbReference>
<dbReference type="InterPro" id="IPR002871">
    <property type="entry name" value="NIF_FeS_clus_asmbl_NifU_N"/>
</dbReference>
<evidence type="ECO:0000313" key="2">
    <source>
        <dbReference type="EMBL" id="OUI80201.1"/>
    </source>
</evidence>
<proteinExistence type="predicted"/>
<dbReference type="Proteomes" id="UP000194639">
    <property type="component" value="Unassembled WGS sequence"/>
</dbReference>
<dbReference type="GO" id="GO:0051536">
    <property type="term" value="F:iron-sulfur cluster binding"/>
    <property type="evidence" value="ECO:0007669"/>
    <property type="project" value="InterPro"/>
</dbReference>
<dbReference type="GO" id="GO:0016226">
    <property type="term" value="P:iron-sulfur cluster assembly"/>
    <property type="evidence" value="ECO:0007669"/>
    <property type="project" value="InterPro"/>
</dbReference>
<gene>
    <name evidence="2" type="ORF">HK12_09900</name>
</gene>
<dbReference type="Gene3D" id="3.90.1010.10">
    <property type="match status" value="1"/>
</dbReference>
<organism evidence="2 3">
    <name type="scientific">Acetobacter orientalis</name>
    <dbReference type="NCBI Taxonomy" id="146474"/>
    <lineage>
        <taxon>Bacteria</taxon>
        <taxon>Pseudomonadati</taxon>
        <taxon>Pseudomonadota</taxon>
        <taxon>Alphaproteobacteria</taxon>
        <taxon>Acetobacterales</taxon>
        <taxon>Acetobacteraceae</taxon>
        <taxon>Acetobacter</taxon>
    </lineage>
</organism>
<sequence>MSDVIEGAALYDRLIVERSRTPHFAGRIEQPDRVGEGKNPLCGDKTRVELALTDNHISQVRHQTRGCAICLAAADLMAERITGLSVPQAREVGQRFSAMLVQETTTPSGYVSGGQQETAALGQLEAFAPLRAHRSRIRCAELPWVALKEALVHVDI</sequence>
<accession>A0A251ZZN7</accession>
<dbReference type="NCBIfam" id="TIGR01994">
    <property type="entry name" value="SUF_scaf_2"/>
    <property type="match status" value="1"/>
</dbReference>
<comment type="caution">
    <text evidence="2">The sequence shown here is derived from an EMBL/GenBank/DDBJ whole genome shotgun (WGS) entry which is preliminary data.</text>
</comment>
<dbReference type="GO" id="GO:0005506">
    <property type="term" value="F:iron ion binding"/>
    <property type="evidence" value="ECO:0007669"/>
    <property type="project" value="InterPro"/>
</dbReference>
<protein>
    <submittedName>
        <fullName evidence="2">Nitrogen fixation protein NifU</fullName>
    </submittedName>
</protein>
<dbReference type="Pfam" id="PF01592">
    <property type="entry name" value="NifU_N"/>
    <property type="match status" value="1"/>
</dbReference>
<dbReference type="AlphaFoldDB" id="A0A251ZZN7"/>
<dbReference type="CDD" id="cd06664">
    <property type="entry name" value="IscU_like"/>
    <property type="match status" value="1"/>
</dbReference>
<dbReference type="SUPFAM" id="SSF82649">
    <property type="entry name" value="SufE/NifU"/>
    <property type="match status" value="1"/>
</dbReference>
<evidence type="ECO:0000313" key="3">
    <source>
        <dbReference type="Proteomes" id="UP000194639"/>
    </source>
</evidence>
<evidence type="ECO:0000259" key="1">
    <source>
        <dbReference type="Pfam" id="PF01592"/>
    </source>
</evidence>